<evidence type="ECO:0000313" key="2">
    <source>
        <dbReference type="Proteomes" id="UP000186720"/>
    </source>
</evidence>
<dbReference type="InterPro" id="IPR010281">
    <property type="entry name" value="DUF885"/>
</dbReference>
<gene>
    <name evidence="1" type="ORF">RG47T_2723</name>
</gene>
<accession>A0A1Q5ZZR8</accession>
<sequence>MIPSCFIKSVLKTNLLPALFVGIFSAVTLQAPKVAAQSGNFKAAIYEQASEVSGLIIQHGQDIGAIKDFYSPYNLNPKIEWQDKIYVLNSPEERQRLVEVHTDYLNKLKQLDFDNMSVYGKVDYILLKKDIDFDLGALKKEEDEYNKITKYIPYADDIYQLEKKRRRGTFLDGQQVALQLTSINKQLKDAIASFKKTESIDKPLATKGKNAVHGLQQRLKNVYDFYMGYDPMFTWWVPQPYKLLDSSLTTYAKLIDSKGKLITTQKPDSSGIKGVPIGREELVRQLKTEMISYTPEELISLANKEFAWCDKEMLKASREMGYGDNWKAALEKVKTSYVPAGHQPELILKLYNDAISFIKERDLITIPPLAEETWGMIMMTPERQLVNPFFTGGKEISISYPTNTMQENDKLMSMRGNNPYFSRGTVQHELIPGHNLQYFMNSRYKPYRSDFSTPFSVEGWSLYWELLLYDKGFAKTPEERIGMLFWRMHRCARIIFSLNYHMGNWAPQQCVDFLVDRVGHEKANAEGEVRRSFEGGYSPLYQIAYLVGGLELWGLKKELVDSGKMTFKQYHDAVMKENQIPIEMIRATLTNQPLTRDFTTSWKFYDFKN</sequence>
<dbReference type="SUPFAM" id="SSF55486">
    <property type="entry name" value="Metalloproteases ('zincins'), catalytic domain"/>
    <property type="match status" value="1"/>
</dbReference>
<reference evidence="1 2" key="1">
    <citation type="submission" date="2016-11" db="EMBL/GenBank/DDBJ databases">
        <title>Whole Genome Sequencing of Mucilaginibacter polytrichastri RG4-7(T) isolated from the moss sample.</title>
        <authorList>
            <person name="Li Y."/>
        </authorList>
    </citation>
    <scope>NUCLEOTIDE SEQUENCE [LARGE SCALE GENOMIC DNA]</scope>
    <source>
        <strain evidence="1 2">RG4-7</strain>
    </source>
</reference>
<dbReference type="RefSeq" id="WP_083627400.1">
    <property type="nucleotide sequence ID" value="NZ_FPAM01000015.1"/>
</dbReference>
<keyword evidence="2" id="KW-1185">Reference proteome</keyword>
<name>A0A1Q5ZZR8_9SPHI</name>
<organism evidence="1 2">
    <name type="scientific">Mucilaginibacter polytrichastri</name>
    <dbReference type="NCBI Taxonomy" id="1302689"/>
    <lineage>
        <taxon>Bacteria</taxon>
        <taxon>Pseudomonadati</taxon>
        <taxon>Bacteroidota</taxon>
        <taxon>Sphingobacteriia</taxon>
        <taxon>Sphingobacteriales</taxon>
        <taxon>Sphingobacteriaceae</taxon>
        <taxon>Mucilaginibacter</taxon>
    </lineage>
</organism>
<dbReference type="Pfam" id="PF05960">
    <property type="entry name" value="DUF885"/>
    <property type="match status" value="1"/>
</dbReference>
<dbReference type="PANTHER" id="PTHR33361:SF2">
    <property type="entry name" value="DUF885 DOMAIN-CONTAINING PROTEIN"/>
    <property type="match status" value="1"/>
</dbReference>
<dbReference type="STRING" id="1302689.RG47T_2723"/>
<dbReference type="Proteomes" id="UP000186720">
    <property type="component" value="Unassembled WGS sequence"/>
</dbReference>
<comment type="caution">
    <text evidence="1">The sequence shown here is derived from an EMBL/GenBank/DDBJ whole genome shotgun (WGS) entry which is preliminary data.</text>
</comment>
<dbReference type="EMBL" id="MPPL01000001">
    <property type="protein sequence ID" value="OKS87264.1"/>
    <property type="molecule type" value="Genomic_DNA"/>
</dbReference>
<dbReference type="PANTHER" id="PTHR33361">
    <property type="entry name" value="GLR0591 PROTEIN"/>
    <property type="match status" value="1"/>
</dbReference>
<evidence type="ECO:0008006" key="3">
    <source>
        <dbReference type="Google" id="ProtNLM"/>
    </source>
</evidence>
<dbReference type="OrthoDB" id="9760040at2"/>
<evidence type="ECO:0000313" key="1">
    <source>
        <dbReference type="EMBL" id="OKS87264.1"/>
    </source>
</evidence>
<protein>
    <recommendedName>
        <fullName evidence="3">X-Pro dipeptidyl-peptidase</fullName>
    </recommendedName>
</protein>
<proteinExistence type="predicted"/>
<dbReference type="AlphaFoldDB" id="A0A1Q5ZZR8"/>